<reference evidence="1" key="1">
    <citation type="journal article" date="2019" name="Sci. Rep.">
        <title>Draft genome of Tanacetum cinerariifolium, the natural source of mosquito coil.</title>
        <authorList>
            <person name="Yamashiro T."/>
            <person name="Shiraishi A."/>
            <person name="Satake H."/>
            <person name="Nakayama K."/>
        </authorList>
    </citation>
    <scope>NUCLEOTIDE SEQUENCE</scope>
</reference>
<name>A0A6L2LAN0_TANCI</name>
<organism evidence="1">
    <name type="scientific">Tanacetum cinerariifolium</name>
    <name type="common">Dalmatian daisy</name>
    <name type="synonym">Chrysanthemum cinerariifolium</name>
    <dbReference type="NCBI Taxonomy" id="118510"/>
    <lineage>
        <taxon>Eukaryota</taxon>
        <taxon>Viridiplantae</taxon>
        <taxon>Streptophyta</taxon>
        <taxon>Embryophyta</taxon>
        <taxon>Tracheophyta</taxon>
        <taxon>Spermatophyta</taxon>
        <taxon>Magnoliopsida</taxon>
        <taxon>eudicotyledons</taxon>
        <taxon>Gunneridae</taxon>
        <taxon>Pentapetalae</taxon>
        <taxon>asterids</taxon>
        <taxon>campanulids</taxon>
        <taxon>Asterales</taxon>
        <taxon>Asteraceae</taxon>
        <taxon>Asteroideae</taxon>
        <taxon>Anthemideae</taxon>
        <taxon>Anthemidinae</taxon>
        <taxon>Tanacetum</taxon>
    </lineage>
</organism>
<accession>A0A6L2LAN0</accession>
<protein>
    <submittedName>
        <fullName evidence="1">Uncharacterized protein</fullName>
    </submittedName>
</protein>
<gene>
    <name evidence="1" type="ORF">Tci_029283</name>
</gene>
<evidence type="ECO:0000313" key="1">
    <source>
        <dbReference type="EMBL" id="GEU57305.1"/>
    </source>
</evidence>
<dbReference type="AlphaFoldDB" id="A0A6L2LAN0"/>
<proteinExistence type="predicted"/>
<comment type="caution">
    <text evidence="1">The sequence shown here is derived from an EMBL/GenBank/DDBJ whole genome shotgun (WGS) entry which is preliminary data.</text>
</comment>
<sequence>EVVLYALYLRCATTSRLRTRIPSRPRMEVSPRLFCSVLKVYHLPPASSIREDAYSTKAYSDLPCNTECREDHCRSHMSPSRWKELSKETSSKILSFGDGSYWKTFKPIASLIAKGKLKKTQARSFAIFTVKVKIFWIQVESVRVDAVKKCCEAVTR</sequence>
<feature type="non-terminal residue" evidence="1">
    <location>
        <position position="1"/>
    </location>
</feature>
<dbReference type="EMBL" id="BKCJ010003807">
    <property type="protein sequence ID" value="GEU57305.1"/>
    <property type="molecule type" value="Genomic_DNA"/>
</dbReference>